<feature type="domain" description="AN1-type" evidence="6">
    <location>
        <begin position="150"/>
        <end position="199"/>
    </location>
</feature>
<evidence type="ECO:0000256" key="3">
    <source>
        <dbReference type="ARBA" id="ARBA00022833"/>
    </source>
</evidence>
<dbReference type="PANTHER" id="PTHR46728:SF1">
    <property type="entry name" value="AN1-TYPE ZINC FINGER PROTEIN 4"/>
    <property type="match status" value="1"/>
</dbReference>
<dbReference type="PRINTS" id="PR00348">
    <property type="entry name" value="UBIQUITIN"/>
</dbReference>
<keyword evidence="3" id="KW-0862">Zinc</keyword>
<evidence type="ECO:0000256" key="1">
    <source>
        <dbReference type="ARBA" id="ARBA00022723"/>
    </source>
</evidence>
<evidence type="ECO:0008006" key="9">
    <source>
        <dbReference type="Google" id="ProtNLM"/>
    </source>
</evidence>
<evidence type="ECO:0000313" key="7">
    <source>
        <dbReference type="EMBL" id="KAH6585582.1"/>
    </source>
</evidence>
<dbReference type="PROSITE" id="PS50053">
    <property type="entry name" value="UBIQUITIN_2"/>
    <property type="match status" value="1"/>
</dbReference>
<evidence type="ECO:0000256" key="4">
    <source>
        <dbReference type="PROSITE-ProRule" id="PRU00449"/>
    </source>
</evidence>
<proteinExistence type="predicted"/>
<evidence type="ECO:0000256" key="2">
    <source>
        <dbReference type="ARBA" id="ARBA00022771"/>
    </source>
</evidence>
<dbReference type="SMART" id="SM00213">
    <property type="entry name" value="UBQ"/>
    <property type="match status" value="1"/>
</dbReference>
<dbReference type="Pfam" id="PF01428">
    <property type="entry name" value="zf-AN1"/>
    <property type="match status" value="1"/>
</dbReference>
<accession>A0ABQ8ESG2</accession>
<dbReference type="Gene3D" id="3.10.20.90">
    <property type="entry name" value="Phosphatidylinositol 3-kinase Catalytic Subunit, Chain A, domain 1"/>
    <property type="match status" value="1"/>
</dbReference>
<dbReference type="Proteomes" id="UP001648503">
    <property type="component" value="Unassembled WGS sequence"/>
</dbReference>
<dbReference type="InterPro" id="IPR035896">
    <property type="entry name" value="AN1-like_Znf"/>
</dbReference>
<dbReference type="EMBL" id="JAFCIX010000580">
    <property type="protein sequence ID" value="KAH6585582.1"/>
    <property type="molecule type" value="Genomic_DNA"/>
</dbReference>
<dbReference type="PANTHER" id="PTHR46728">
    <property type="entry name" value="AN1-TYPE ZINC FINGER PROTEIN 4"/>
    <property type="match status" value="1"/>
</dbReference>
<keyword evidence="8" id="KW-1185">Reference proteome</keyword>
<dbReference type="InterPro" id="IPR053061">
    <property type="entry name" value="AN1-type_zinc_finger"/>
</dbReference>
<dbReference type="InterPro" id="IPR000626">
    <property type="entry name" value="Ubiquitin-like_dom"/>
</dbReference>
<dbReference type="Pfam" id="PF00240">
    <property type="entry name" value="ubiquitin"/>
    <property type="match status" value="1"/>
</dbReference>
<comment type="caution">
    <text evidence="7">The sequence shown here is derived from an EMBL/GenBank/DDBJ whole genome shotgun (WGS) entry which is preliminary data.</text>
</comment>
<evidence type="ECO:0000259" key="6">
    <source>
        <dbReference type="PROSITE" id="PS51039"/>
    </source>
</evidence>
<dbReference type="SMART" id="SM00154">
    <property type="entry name" value="ZnF_AN1"/>
    <property type="match status" value="1"/>
</dbReference>
<dbReference type="InterPro" id="IPR019956">
    <property type="entry name" value="Ubiquitin_dom"/>
</dbReference>
<keyword evidence="2 4" id="KW-0863">Zinc-finger</keyword>
<evidence type="ECO:0000259" key="5">
    <source>
        <dbReference type="PROSITE" id="PS50053"/>
    </source>
</evidence>
<sequence length="219" mass="23605">MHLIVKTLTGKTIALQVKHTDSVDAVKEQIQALEGIPIDEQTLLLGETPLESGVPLAHYGLETSSSNSNDARELALVTHMRGGNLSLSNLHSHAHTCTDPTAATPCIKPLMGPVAMVADAVASLQSFQSEDFPLDPPSLAVPQISTPMRIQKKTRCNLPGCSDKIIKIVGECRYCTRGFCGKHRLPESHDCSNLHTVRQASLDRLAGRLLGEKCVPSKV</sequence>
<feature type="domain" description="Ubiquitin-like" evidence="5">
    <location>
        <begin position="1"/>
        <end position="66"/>
    </location>
</feature>
<dbReference type="InterPro" id="IPR000058">
    <property type="entry name" value="Znf_AN1"/>
</dbReference>
<protein>
    <recommendedName>
        <fullName evidence="9">AN1-type domain-containing protein</fullName>
    </recommendedName>
</protein>
<evidence type="ECO:0000313" key="8">
    <source>
        <dbReference type="Proteomes" id="UP001648503"/>
    </source>
</evidence>
<organism evidence="7 8">
    <name type="scientific">Batrachochytrium salamandrivorans</name>
    <dbReference type="NCBI Taxonomy" id="1357716"/>
    <lineage>
        <taxon>Eukaryota</taxon>
        <taxon>Fungi</taxon>
        <taxon>Fungi incertae sedis</taxon>
        <taxon>Chytridiomycota</taxon>
        <taxon>Chytridiomycota incertae sedis</taxon>
        <taxon>Chytridiomycetes</taxon>
        <taxon>Rhizophydiales</taxon>
        <taxon>Rhizophydiales incertae sedis</taxon>
        <taxon>Batrachochytrium</taxon>
    </lineage>
</organism>
<name>A0ABQ8ESG2_9FUNG</name>
<dbReference type="SUPFAM" id="SSF118310">
    <property type="entry name" value="AN1-like Zinc finger"/>
    <property type="match status" value="1"/>
</dbReference>
<dbReference type="Gene3D" id="4.10.1110.10">
    <property type="entry name" value="AN1-like Zinc finger"/>
    <property type="match status" value="1"/>
</dbReference>
<gene>
    <name evidence="7" type="ORF">BASA50_001191</name>
</gene>
<dbReference type="InterPro" id="IPR029071">
    <property type="entry name" value="Ubiquitin-like_domsf"/>
</dbReference>
<keyword evidence="1" id="KW-0479">Metal-binding</keyword>
<reference evidence="7 8" key="1">
    <citation type="submission" date="2021-02" db="EMBL/GenBank/DDBJ databases">
        <title>Variation within the Batrachochytrium salamandrivorans European outbreak.</title>
        <authorList>
            <person name="Kelly M."/>
            <person name="Pasmans F."/>
            <person name="Shea T.P."/>
            <person name="Munoz J.F."/>
            <person name="Carranza S."/>
            <person name="Cuomo C.A."/>
            <person name="Martel A."/>
        </authorList>
    </citation>
    <scope>NUCLEOTIDE SEQUENCE [LARGE SCALE GENOMIC DNA]</scope>
    <source>
        <strain evidence="7 8">AMFP18/2</strain>
    </source>
</reference>
<dbReference type="PROSITE" id="PS51039">
    <property type="entry name" value="ZF_AN1"/>
    <property type="match status" value="1"/>
</dbReference>
<dbReference type="SUPFAM" id="SSF54236">
    <property type="entry name" value="Ubiquitin-like"/>
    <property type="match status" value="1"/>
</dbReference>